<sequence length="320" mass="36468">MSRRNQKMASEHGYDWRCNGQGLAMYGICVYQYLAGIEILLSPRDVLHWSWPITQVIGGDSSQANIQQEHCRWLSLLFIPMAKRKEPSSSIGPIFHINQEDMYHVYIHQRYPRPAAAWDKGCSHLLRIPSLIFYTSKNTTSLLWGNTGWLAVYAQMILRQLTSSNAPALAKEQNNLKERDNTEYTSILSMDARPEMRPKQQPCEWKEDCVTSHADDHGFIPNHLFLLSPICKRYHGTGATVCEGRIHVEPTRGREFEEFYVTEDGGPPGLVYIQSNNHRLDKLNNDILATSGLGIETTIDQLQKYTLGNDCYSSAGLDFE</sequence>
<reference evidence="1" key="1">
    <citation type="submission" date="2023-06" db="EMBL/GenBank/DDBJ databases">
        <authorList>
            <consortium name="Lawrence Berkeley National Laboratory"/>
            <person name="Ahrendt S."/>
            <person name="Sahu N."/>
            <person name="Indic B."/>
            <person name="Wong-Bajracharya J."/>
            <person name="Merenyi Z."/>
            <person name="Ke H.-M."/>
            <person name="Monk M."/>
            <person name="Kocsube S."/>
            <person name="Drula E."/>
            <person name="Lipzen A."/>
            <person name="Balint B."/>
            <person name="Henrissat B."/>
            <person name="Andreopoulos B."/>
            <person name="Martin F.M."/>
            <person name="Harder C.B."/>
            <person name="Rigling D."/>
            <person name="Ford K.L."/>
            <person name="Foster G.D."/>
            <person name="Pangilinan J."/>
            <person name="Papanicolaou A."/>
            <person name="Barry K."/>
            <person name="LaButti K."/>
            <person name="Viragh M."/>
            <person name="Koriabine M."/>
            <person name="Yan M."/>
            <person name="Riley R."/>
            <person name="Champramary S."/>
            <person name="Plett K.L."/>
            <person name="Tsai I.J."/>
            <person name="Slot J."/>
            <person name="Sipos G."/>
            <person name="Plett J."/>
            <person name="Nagy L.G."/>
            <person name="Grigoriev I.V."/>
        </authorList>
    </citation>
    <scope>NUCLEOTIDE SEQUENCE</scope>
    <source>
        <strain evidence="1">HWK02</strain>
    </source>
</reference>
<proteinExistence type="predicted"/>
<dbReference type="EMBL" id="JAUEPU010000104">
    <property type="protein sequence ID" value="KAK0478006.1"/>
    <property type="molecule type" value="Genomic_DNA"/>
</dbReference>
<comment type="caution">
    <text evidence="1">The sequence shown here is derived from an EMBL/GenBank/DDBJ whole genome shotgun (WGS) entry which is preliminary data.</text>
</comment>
<evidence type="ECO:0000313" key="2">
    <source>
        <dbReference type="Proteomes" id="UP001175228"/>
    </source>
</evidence>
<name>A0AA39P5L5_9AGAR</name>
<organism evidence="1 2">
    <name type="scientific">Armillaria luteobubalina</name>
    <dbReference type="NCBI Taxonomy" id="153913"/>
    <lineage>
        <taxon>Eukaryota</taxon>
        <taxon>Fungi</taxon>
        <taxon>Dikarya</taxon>
        <taxon>Basidiomycota</taxon>
        <taxon>Agaricomycotina</taxon>
        <taxon>Agaricomycetes</taxon>
        <taxon>Agaricomycetidae</taxon>
        <taxon>Agaricales</taxon>
        <taxon>Marasmiineae</taxon>
        <taxon>Physalacriaceae</taxon>
        <taxon>Armillaria</taxon>
    </lineage>
</organism>
<dbReference type="AlphaFoldDB" id="A0AA39P5L5"/>
<dbReference type="Proteomes" id="UP001175228">
    <property type="component" value="Unassembled WGS sequence"/>
</dbReference>
<evidence type="ECO:0000313" key="1">
    <source>
        <dbReference type="EMBL" id="KAK0478006.1"/>
    </source>
</evidence>
<protein>
    <submittedName>
        <fullName evidence="1">Uncharacterized protein</fullName>
    </submittedName>
</protein>
<accession>A0AA39P5L5</accession>
<keyword evidence="2" id="KW-1185">Reference proteome</keyword>
<gene>
    <name evidence="1" type="ORF">EDD18DRAFT_1114485</name>
</gene>